<keyword evidence="2" id="KW-1185">Reference proteome</keyword>
<protein>
    <submittedName>
        <fullName evidence="1">Uncharacterized protein</fullName>
    </submittedName>
</protein>
<sequence>MGMEHAKFLTFIQHVFELLPKLLKQSGIIKHFLDKFHNEPWEFEGRWEPMVTNDTKAACRSYSIAFIEHLITRTIIQPPQTLLCAIQLVEYNASVATNKSSVETYASNGQTLIHTATYKSFVAIYISYVATYGSSIATFESHVTTDG</sequence>
<organism evidence="1 2">
    <name type="scientific">Solanum commersonii</name>
    <name type="common">Commerson's wild potato</name>
    <name type="synonym">Commerson's nightshade</name>
    <dbReference type="NCBI Taxonomy" id="4109"/>
    <lineage>
        <taxon>Eukaryota</taxon>
        <taxon>Viridiplantae</taxon>
        <taxon>Streptophyta</taxon>
        <taxon>Embryophyta</taxon>
        <taxon>Tracheophyta</taxon>
        <taxon>Spermatophyta</taxon>
        <taxon>Magnoliopsida</taxon>
        <taxon>eudicotyledons</taxon>
        <taxon>Gunneridae</taxon>
        <taxon>Pentapetalae</taxon>
        <taxon>asterids</taxon>
        <taxon>lamiids</taxon>
        <taxon>Solanales</taxon>
        <taxon>Solanaceae</taxon>
        <taxon>Solanoideae</taxon>
        <taxon>Solaneae</taxon>
        <taxon>Solanum</taxon>
    </lineage>
</organism>
<evidence type="ECO:0000313" key="2">
    <source>
        <dbReference type="Proteomes" id="UP000824120"/>
    </source>
</evidence>
<dbReference type="AlphaFoldDB" id="A0A9J5XSN2"/>
<dbReference type="Proteomes" id="UP000824120">
    <property type="component" value="Chromosome 8"/>
</dbReference>
<dbReference type="EMBL" id="JACXVP010000008">
    <property type="protein sequence ID" value="KAG5590567.1"/>
    <property type="molecule type" value="Genomic_DNA"/>
</dbReference>
<name>A0A9J5XSN2_SOLCO</name>
<accession>A0A9J5XSN2</accession>
<evidence type="ECO:0000313" key="1">
    <source>
        <dbReference type="EMBL" id="KAG5590567.1"/>
    </source>
</evidence>
<comment type="caution">
    <text evidence="1">The sequence shown here is derived from an EMBL/GenBank/DDBJ whole genome shotgun (WGS) entry which is preliminary data.</text>
</comment>
<proteinExistence type="predicted"/>
<gene>
    <name evidence="1" type="ORF">H5410_041081</name>
</gene>
<reference evidence="1 2" key="1">
    <citation type="submission" date="2020-09" db="EMBL/GenBank/DDBJ databases">
        <title>De no assembly of potato wild relative species, Solanum commersonii.</title>
        <authorList>
            <person name="Cho K."/>
        </authorList>
    </citation>
    <scope>NUCLEOTIDE SEQUENCE [LARGE SCALE GENOMIC DNA]</scope>
    <source>
        <strain evidence="1">LZ3.2</strain>
        <tissue evidence="1">Leaf</tissue>
    </source>
</reference>
<dbReference type="OrthoDB" id="1306045at2759"/>